<proteinExistence type="inferred from homology"/>
<dbReference type="Gene3D" id="3.40.50.150">
    <property type="entry name" value="Vaccinia Virus protein VP39"/>
    <property type="match status" value="1"/>
</dbReference>
<dbReference type="Proteomes" id="UP000823641">
    <property type="component" value="Unassembled WGS sequence"/>
</dbReference>
<dbReference type="InterPro" id="IPR012327">
    <property type="entry name" value="MeTrfase_D12"/>
</dbReference>
<dbReference type="GO" id="GO:0006298">
    <property type="term" value="P:mismatch repair"/>
    <property type="evidence" value="ECO:0007669"/>
    <property type="project" value="TreeGrafter"/>
</dbReference>
<dbReference type="NCBIfam" id="TIGR00571">
    <property type="entry name" value="dam"/>
    <property type="match status" value="1"/>
</dbReference>
<evidence type="ECO:0000256" key="7">
    <source>
        <dbReference type="PIRSR" id="PIRSR000398-1"/>
    </source>
</evidence>
<keyword evidence="5" id="KW-0949">S-adenosyl-L-methionine</keyword>
<name>A0A9D9HVW1_9BACT</name>
<dbReference type="AlphaFoldDB" id="A0A9D9HVW1"/>
<dbReference type="GO" id="GO:0009307">
    <property type="term" value="P:DNA restriction-modification system"/>
    <property type="evidence" value="ECO:0007669"/>
    <property type="project" value="InterPro"/>
</dbReference>
<dbReference type="Pfam" id="PF02086">
    <property type="entry name" value="MethyltransfD12"/>
    <property type="match status" value="1"/>
</dbReference>
<comment type="similarity">
    <text evidence="1">Belongs to the N(4)/N(6)-methyltransferase family.</text>
</comment>
<evidence type="ECO:0000313" key="8">
    <source>
        <dbReference type="EMBL" id="MBO8460736.1"/>
    </source>
</evidence>
<organism evidence="8 9">
    <name type="scientific">Candidatus Gallipaludibacter merdavium</name>
    <dbReference type="NCBI Taxonomy" id="2840839"/>
    <lineage>
        <taxon>Bacteria</taxon>
        <taxon>Pseudomonadati</taxon>
        <taxon>Bacteroidota</taxon>
        <taxon>Bacteroidia</taxon>
        <taxon>Bacteroidales</taxon>
        <taxon>Candidatus Gallipaludibacter</taxon>
    </lineage>
</organism>
<feature type="binding site" evidence="7">
    <location>
        <position position="200"/>
    </location>
    <ligand>
        <name>S-adenosyl-L-methionine</name>
        <dbReference type="ChEBI" id="CHEBI:59789"/>
    </ligand>
</feature>
<dbReference type="InterPro" id="IPR029063">
    <property type="entry name" value="SAM-dependent_MTases_sf"/>
</dbReference>
<comment type="catalytic activity">
    <reaction evidence="6">
        <text>a 2'-deoxyadenosine in DNA + S-adenosyl-L-methionine = an N(6)-methyl-2'-deoxyadenosine in DNA + S-adenosyl-L-homocysteine + H(+)</text>
        <dbReference type="Rhea" id="RHEA:15197"/>
        <dbReference type="Rhea" id="RHEA-COMP:12418"/>
        <dbReference type="Rhea" id="RHEA-COMP:12419"/>
        <dbReference type="ChEBI" id="CHEBI:15378"/>
        <dbReference type="ChEBI" id="CHEBI:57856"/>
        <dbReference type="ChEBI" id="CHEBI:59789"/>
        <dbReference type="ChEBI" id="CHEBI:90615"/>
        <dbReference type="ChEBI" id="CHEBI:90616"/>
        <dbReference type="EC" id="2.1.1.72"/>
    </reaction>
</comment>
<dbReference type="GO" id="GO:1904047">
    <property type="term" value="F:S-adenosyl-L-methionine binding"/>
    <property type="evidence" value="ECO:0007669"/>
    <property type="project" value="TreeGrafter"/>
</dbReference>
<protein>
    <recommendedName>
        <fullName evidence="2">site-specific DNA-methyltransferase (adenine-specific)</fullName>
        <ecNumber evidence="2">2.1.1.72</ecNumber>
    </recommendedName>
</protein>
<dbReference type="EMBL" id="JADIMG010000097">
    <property type="protein sequence ID" value="MBO8460736.1"/>
    <property type="molecule type" value="Genomic_DNA"/>
</dbReference>
<reference evidence="8" key="2">
    <citation type="journal article" date="2021" name="PeerJ">
        <title>Extensive microbial diversity within the chicken gut microbiome revealed by metagenomics and culture.</title>
        <authorList>
            <person name="Gilroy R."/>
            <person name="Ravi A."/>
            <person name="Getino M."/>
            <person name="Pursley I."/>
            <person name="Horton D.L."/>
            <person name="Alikhan N.F."/>
            <person name="Baker D."/>
            <person name="Gharbi K."/>
            <person name="Hall N."/>
            <person name="Watson M."/>
            <person name="Adriaenssens E.M."/>
            <person name="Foster-Nyarko E."/>
            <person name="Jarju S."/>
            <person name="Secka A."/>
            <person name="Antonio M."/>
            <person name="Oren A."/>
            <person name="Chaudhuri R.R."/>
            <person name="La Ragione R."/>
            <person name="Hildebrand F."/>
            <person name="Pallen M.J."/>
        </authorList>
    </citation>
    <scope>NUCLEOTIDE SEQUENCE</scope>
    <source>
        <strain evidence="8">G3-3990</strain>
    </source>
</reference>
<feature type="binding site" evidence="7">
    <location>
        <position position="65"/>
    </location>
    <ligand>
        <name>S-adenosyl-L-methionine</name>
        <dbReference type="ChEBI" id="CHEBI:59789"/>
    </ligand>
</feature>
<sequence length="329" mass="38535">MPKAKPFIKWVGGKTQLIEQLEKQLPANFGNWQNATYIEPFVGGGAMLFYMLQQYPNISHAVINDINPDLAICYRMVRDHPDMLIESLREIQNTYLALTTEENRKEFFLSIRDRYNEKILDPIENTTNFFFLNRTCFNGLYRVNKKGLFNVPFGRYANPQICDETTIKADSRLLQRVEILTGDFEATFDHATNNTLFYFDPPYRPLSNTSSFNDYTKESFNDDAQIRLKRFCDRIHHAGHKFMLSNSDCQGKNEEDNFFDVLYAEYTIERVWASRSINSNASKRGKLTEILVRNYNNTKTAAYIENYPFEPCYVAEETEPFRNTLQYDV</sequence>
<keyword evidence="4" id="KW-0808">Transferase</keyword>
<dbReference type="PANTHER" id="PTHR30481">
    <property type="entry name" value="DNA ADENINE METHYLASE"/>
    <property type="match status" value="1"/>
</dbReference>
<dbReference type="PRINTS" id="PR00505">
    <property type="entry name" value="D12N6MTFRASE"/>
</dbReference>
<feature type="binding site" evidence="7">
    <location>
        <position position="14"/>
    </location>
    <ligand>
        <name>S-adenosyl-L-methionine</name>
        <dbReference type="ChEBI" id="CHEBI:59789"/>
    </ligand>
</feature>
<feature type="binding site" evidence="7">
    <location>
        <position position="10"/>
    </location>
    <ligand>
        <name>S-adenosyl-L-methionine</name>
        <dbReference type="ChEBI" id="CHEBI:59789"/>
    </ligand>
</feature>
<dbReference type="GO" id="GO:0043565">
    <property type="term" value="F:sequence-specific DNA binding"/>
    <property type="evidence" value="ECO:0007669"/>
    <property type="project" value="TreeGrafter"/>
</dbReference>
<dbReference type="PIRSF" id="PIRSF000398">
    <property type="entry name" value="M_m6A_EcoRV"/>
    <property type="match status" value="1"/>
</dbReference>
<reference evidence="8" key="1">
    <citation type="submission" date="2020-10" db="EMBL/GenBank/DDBJ databases">
        <authorList>
            <person name="Gilroy R."/>
        </authorList>
    </citation>
    <scope>NUCLEOTIDE SEQUENCE</scope>
    <source>
        <strain evidence="8">G3-3990</strain>
    </source>
</reference>
<accession>A0A9D9HVW1</accession>
<dbReference type="GO" id="GO:0009007">
    <property type="term" value="F:site-specific DNA-methyltransferase (adenine-specific) activity"/>
    <property type="evidence" value="ECO:0007669"/>
    <property type="project" value="UniProtKB-EC"/>
</dbReference>
<dbReference type="GO" id="GO:0032259">
    <property type="term" value="P:methylation"/>
    <property type="evidence" value="ECO:0007669"/>
    <property type="project" value="UniProtKB-KW"/>
</dbReference>
<evidence type="ECO:0000256" key="3">
    <source>
        <dbReference type="ARBA" id="ARBA00022603"/>
    </source>
</evidence>
<dbReference type="PANTHER" id="PTHR30481:SF3">
    <property type="entry name" value="DNA ADENINE METHYLASE"/>
    <property type="match status" value="1"/>
</dbReference>
<gene>
    <name evidence="8" type="ORF">IAA73_10485</name>
</gene>
<dbReference type="SUPFAM" id="SSF53335">
    <property type="entry name" value="S-adenosyl-L-methionine-dependent methyltransferases"/>
    <property type="match status" value="1"/>
</dbReference>
<evidence type="ECO:0000256" key="5">
    <source>
        <dbReference type="ARBA" id="ARBA00022691"/>
    </source>
</evidence>
<evidence type="ECO:0000256" key="4">
    <source>
        <dbReference type="ARBA" id="ARBA00022679"/>
    </source>
</evidence>
<comment type="caution">
    <text evidence="8">The sequence shown here is derived from an EMBL/GenBank/DDBJ whole genome shotgun (WGS) entry which is preliminary data.</text>
</comment>
<keyword evidence="3 8" id="KW-0489">Methyltransferase</keyword>
<evidence type="ECO:0000256" key="2">
    <source>
        <dbReference type="ARBA" id="ARBA00011900"/>
    </source>
</evidence>
<dbReference type="Gene3D" id="1.10.1020.10">
    <property type="entry name" value="Adenine-specific Methyltransferase, Domain 2"/>
    <property type="match status" value="1"/>
</dbReference>
<dbReference type="InterPro" id="IPR012263">
    <property type="entry name" value="M_m6A_EcoRV"/>
</dbReference>
<dbReference type="InterPro" id="IPR023095">
    <property type="entry name" value="Ade_MeTrfase_dom_2"/>
</dbReference>
<evidence type="ECO:0000256" key="1">
    <source>
        <dbReference type="ARBA" id="ARBA00006594"/>
    </source>
</evidence>
<dbReference type="EC" id="2.1.1.72" evidence="2"/>
<evidence type="ECO:0000313" key="9">
    <source>
        <dbReference type="Proteomes" id="UP000823641"/>
    </source>
</evidence>
<evidence type="ECO:0000256" key="6">
    <source>
        <dbReference type="ARBA" id="ARBA00047942"/>
    </source>
</evidence>